<dbReference type="InterPro" id="IPR001466">
    <property type="entry name" value="Beta-lactam-related"/>
</dbReference>
<sequence>MLPRLRILVFVFLLGVLSCSESEEPTSGPSNLYFPPISGNNWERLDPKELNWNLQELDKLDDLLEANGTRAFILLKKGKIVREVYFGRRIANNLPFDQNSQWYWASAGKTLTAFLIGMAQEEGKLLLTDPSTDYLGAGWTSMTREQEKKITIWHQLTMTTGLDDRVQDKDDFSPENLKYLAEPGSRWAYHNAPYTLLDKVLEGATGSNLNQYYRQKLGEKIGMTGTWQKLGYNNVFFSDARSMARFGLLVLAKGEWAGEKILRDEKYFREMVNSSQNLNEGYGYLWWLNKKSTFMVPYLQVRIPGSFAPNAPSDMICGLGKDGQYVCVVPSMDLVLVRLGTNPDDAAVPFTFLDDIWKTLRNIIPSS</sequence>
<evidence type="ECO:0000313" key="3">
    <source>
        <dbReference type="Proteomes" id="UP000292209"/>
    </source>
</evidence>
<dbReference type="SUPFAM" id="SSF56601">
    <property type="entry name" value="beta-lactamase/transpeptidase-like"/>
    <property type="match status" value="1"/>
</dbReference>
<accession>A0A4Q7PDM9</accession>
<keyword evidence="3" id="KW-1185">Reference proteome</keyword>
<dbReference type="RefSeq" id="WP_130276950.1">
    <property type="nucleotide sequence ID" value="NZ_SGXG01000001.1"/>
</dbReference>
<gene>
    <name evidence="2" type="ORF">BC751_3847</name>
</gene>
<reference evidence="2 3" key="1">
    <citation type="submission" date="2019-02" db="EMBL/GenBank/DDBJ databases">
        <title>Genomic Encyclopedia of Archaeal and Bacterial Type Strains, Phase II (KMG-II): from individual species to whole genera.</title>
        <authorList>
            <person name="Goeker M."/>
        </authorList>
    </citation>
    <scope>NUCLEOTIDE SEQUENCE [LARGE SCALE GENOMIC DNA]</scope>
    <source>
        <strain evidence="2 3">DSM 21411</strain>
    </source>
</reference>
<dbReference type="PANTHER" id="PTHR43283">
    <property type="entry name" value="BETA-LACTAMASE-RELATED"/>
    <property type="match status" value="1"/>
</dbReference>
<evidence type="ECO:0000259" key="1">
    <source>
        <dbReference type="Pfam" id="PF00144"/>
    </source>
</evidence>
<dbReference type="EMBL" id="SGXG01000001">
    <property type="protein sequence ID" value="RZS98207.1"/>
    <property type="molecule type" value="Genomic_DNA"/>
</dbReference>
<proteinExistence type="predicted"/>
<protein>
    <submittedName>
        <fullName evidence="2">CubicO group peptidase (Beta-lactamase class C family)</fullName>
    </submittedName>
</protein>
<dbReference type="PROSITE" id="PS51257">
    <property type="entry name" value="PROKAR_LIPOPROTEIN"/>
    <property type="match status" value="1"/>
</dbReference>
<dbReference type="AlphaFoldDB" id="A0A4Q7PDM9"/>
<organism evidence="2 3">
    <name type="scientific">Cecembia calidifontis</name>
    <dbReference type="NCBI Taxonomy" id="1187080"/>
    <lineage>
        <taxon>Bacteria</taxon>
        <taxon>Pseudomonadati</taxon>
        <taxon>Bacteroidota</taxon>
        <taxon>Cytophagia</taxon>
        <taxon>Cytophagales</taxon>
        <taxon>Cyclobacteriaceae</taxon>
        <taxon>Cecembia</taxon>
    </lineage>
</organism>
<comment type="caution">
    <text evidence="2">The sequence shown here is derived from an EMBL/GenBank/DDBJ whole genome shotgun (WGS) entry which is preliminary data.</text>
</comment>
<name>A0A4Q7PDM9_9BACT</name>
<dbReference type="OrthoDB" id="1185352at2"/>
<dbReference type="Gene3D" id="3.40.710.10">
    <property type="entry name" value="DD-peptidase/beta-lactamase superfamily"/>
    <property type="match status" value="1"/>
</dbReference>
<dbReference type="InterPro" id="IPR050789">
    <property type="entry name" value="Diverse_Enzym_Activities"/>
</dbReference>
<evidence type="ECO:0000313" key="2">
    <source>
        <dbReference type="EMBL" id="RZS98207.1"/>
    </source>
</evidence>
<feature type="domain" description="Beta-lactamase-related" evidence="1">
    <location>
        <begin position="71"/>
        <end position="340"/>
    </location>
</feature>
<dbReference type="InterPro" id="IPR012338">
    <property type="entry name" value="Beta-lactam/transpept-like"/>
</dbReference>
<dbReference type="Pfam" id="PF00144">
    <property type="entry name" value="Beta-lactamase"/>
    <property type="match status" value="1"/>
</dbReference>
<dbReference type="Proteomes" id="UP000292209">
    <property type="component" value="Unassembled WGS sequence"/>
</dbReference>